<organism evidence="4 5">
    <name type="scientific">Puccinia graminis f. sp. tritici</name>
    <dbReference type="NCBI Taxonomy" id="56615"/>
    <lineage>
        <taxon>Eukaryota</taxon>
        <taxon>Fungi</taxon>
        <taxon>Dikarya</taxon>
        <taxon>Basidiomycota</taxon>
        <taxon>Pucciniomycotina</taxon>
        <taxon>Pucciniomycetes</taxon>
        <taxon>Pucciniales</taxon>
        <taxon>Pucciniaceae</taxon>
        <taxon>Puccinia</taxon>
    </lineage>
</organism>
<feature type="domain" description="Arrestin C-terminal-like" evidence="2">
    <location>
        <begin position="661"/>
        <end position="900"/>
    </location>
</feature>
<gene>
    <name evidence="4" type="ORF">PGT21_022709</name>
    <name evidence="3" type="ORF">PGTUg99_015158</name>
</gene>
<dbReference type="Proteomes" id="UP000324748">
    <property type="component" value="Unassembled WGS sequence"/>
</dbReference>
<protein>
    <recommendedName>
        <fullName evidence="2">Arrestin C-terminal-like domain-containing protein</fullName>
    </recommendedName>
</protein>
<dbReference type="OrthoDB" id="2238745at2759"/>
<dbReference type="Proteomes" id="UP000325313">
    <property type="component" value="Unassembled WGS sequence"/>
</dbReference>
<evidence type="ECO:0000313" key="4">
    <source>
        <dbReference type="EMBL" id="KAA1071916.1"/>
    </source>
</evidence>
<evidence type="ECO:0000259" key="2">
    <source>
        <dbReference type="SMART" id="SM01017"/>
    </source>
</evidence>
<dbReference type="SMART" id="SM01017">
    <property type="entry name" value="Arrestin_C"/>
    <property type="match status" value="1"/>
</dbReference>
<feature type="region of interest" description="Disordered" evidence="1">
    <location>
        <begin position="467"/>
        <end position="542"/>
    </location>
</feature>
<feature type="compositionally biased region" description="Low complexity" evidence="1">
    <location>
        <begin position="165"/>
        <end position="177"/>
    </location>
</feature>
<accession>A0A5B0M6E9</accession>
<feature type="region of interest" description="Disordered" evidence="1">
    <location>
        <begin position="339"/>
        <end position="359"/>
    </location>
</feature>
<dbReference type="InterPro" id="IPR014752">
    <property type="entry name" value="Arrestin-like_C"/>
</dbReference>
<feature type="region of interest" description="Disordered" evidence="1">
    <location>
        <begin position="372"/>
        <end position="394"/>
    </location>
</feature>
<dbReference type="Pfam" id="PF00339">
    <property type="entry name" value="Arrestin_N"/>
    <property type="match status" value="1"/>
</dbReference>
<dbReference type="EMBL" id="VSWC01000170">
    <property type="protein sequence ID" value="KAA1071916.1"/>
    <property type="molecule type" value="Genomic_DNA"/>
</dbReference>
<feature type="compositionally biased region" description="Polar residues" evidence="1">
    <location>
        <begin position="372"/>
        <end position="383"/>
    </location>
</feature>
<dbReference type="Gene3D" id="2.60.40.640">
    <property type="match status" value="1"/>
</dbReference>
<feature type="region of interest" description="Disordered" evidence="1">
    <location>
        <begin position="157"/>
        <end position="217"/>
    </location>
</feature>
<evidence type="ECO:0000313" key="5">
    <source>
        <dbReference type="Proteomes" id="UP000324748"/>
    </source>
</evidence>
<evidence type="ECO:0000256" key="1">
    <source>
        <dbReference type="SAM" id="MobiDB-lite"/>
    </source>
</evidence>
<feature type="compositionally biased region" description="Basic and acidic residues" evidence="1">
    <location>
        <begin position="503"/>
        <end position="516"/>
    </location>
</feature>
<feature type="region of interest" description="Disordered" evidence="1">
    <location>
        <begin position="18"/>
        <end position="45"/>
    </location>
</feature>
<sequence length="946" mass="103543">MAELQLQLTEPCLILPGASPNEAVAEPRNDGDSLRPSSGSGSSSTLINLIKQRPRLSSSISQFSNLCPAEGPVQFPAEAEETFPSMVELGSGKTSMIRGFVVLHVSQAINLNRLSIKFSGSTHTGSESAALAPSGNSTILIAEEYTITDASLISAETNPRAPPYSSNSSTSLNPSSSRGHSLFSLHLSQTESSEPNSGRGTVTPVGADRPLSGASINNHCNVKASAHTFQNSIVQPPEERGRRPRSASNPRSSLFLGASVSNYFHRRSRSASSLDKRTTIPLEIDTQIGTSAERSSFVMVNKLQEPDDLFPMYQDSVFHDMLANQYKLLSEEGFISNEQSKSPSYEAHYHNPLSPNSVANIDPKAVAESLSTTIKTPSKNKSQNGDRNRNSSTSFKNSIAQFVGAFKVKRSSSLSNPLNLRKVTTTNAPRKNGPCSADPIRSYRPHSTICQPSKEVCKRSGDAKTGADLAPGNSNSFGLQRFGWGRSSSRRRSSSVSKANTLKKAELKNSKSEVKDVISPPILASDEHTSARTDSSATEDPFRVSHSSLSTMNVPELPKASLLKPGVYKYPVVVPVPNHLPPSMTCKHGSISYSLEARLTYQDVQDSTLLTTHQQMSIDLVDPMAGSPSLNPSCRLQLSGEEDAVNEVYSSYSGVNIERTWEDQLYYQIRMDSRKFLIGGKIGFEIQFNPLSRMKIYKFQADIEEKTQYFMDHEKQYLRHCDSQSFNLVKLEQTSPIVIIKKDADDKFAASKLRASDVPLLPIISSDALFVSKSPLLPHIQVSPTGRANGNGSDLCKSDAVSELSSWSDQSGPWNLRFDLRLPGCHSSSKTSEGDKNTEKGPKGLNFTCQHSKSPIVVKHYLRLRMRVERGDDVALDKRGRRKKYDIILSSPIQILSCQCKPYSLPAYASSDPTDMTEILSIFREINAAKENSTPSLQCNCIARVE</sequence>
<dbReference type="InterPro" id="IPR011021">
    <property type="entry name" value="Arrestin-like_N"/>
</dbReference>
<dbReference type="InterPro" id="IPR011022">
    <property type="entry name" value="Arrestin_C-like"/>
</dbReference>
<feature type="compositionally biased region" description="Polar residues" evidence="1">
    <location>
        <begin position="186"/>
        <end position="200"/>
    </location>
</feature>
<dbReference type="EMBL" id="VDEP01000509">
    <property type="protein sequence ID" value="KAA1066714.1"/>
    <property type="molecule type" value="Genomic_DNA"/>
</dbReference>
<proteinExistence type="predicted"/>
<evidence type="ECO:0000313" key="6">
    <source>
        <dbReference type="Proteomes" id="UP000325313"/>
    </source>
</evidence>
<dbReference type="AlphaFoldDB" id="A0A5B0M6E9"/>
<keyword evidence="5" id="KW-1185">Reference proteome</keyword>
<name>A0A5B0M6E9_PUCGR</name>
<comment type="caution">
    <text evidence="4">The sequence shown here is derived from an EMBL/GenBank/DDBJ whole genome shotgun (WGS) entry which is preliminary data.</text>
</comment>
<feature type="region of interest" description="Disordered" evidence="1">
    <location>
        <begin position="229"/>
        <end position="253"/>
    </location>
</feature>
<evidence type="ECO:0000313" key="3">
    <source>
        <dbReference type="EMBL" id="KAA1066714.1"/>
    </source>
</evidence>
<dbReference type="Pfam" id="PF02752">
    <property type="entry name" value="Arrestin_C"/>
    <property type="match status" value="1"/>
</dbReference>
<reference evidence="5 6" key="1">
    <citation type="submission" date="2019-05" db="EMBL/GenBank/DDBJ databases">
        <title>Emergence of the Ug99 lineage of the wheat stem rust pathogen through somatic hybridization.</title>
        <authorList>
            <person name="Li F."/>
            <person name="Upadhyaya N.M."/>
            <person name="Sperschneider J."/>
            <person name="Matny O."/>
            <person name="Nguyen-Phuc H."/>
            <person name="Mago R."/>
            <person name="Raley C."/>
            <person name="Miller M.E."/>
            <person name="Silverstein K.A.T."/>
            <person name="Henningsen E."/>
            <person name="Hirsch C.D."/>
            <person name="Visser B."/>
            <person name="Pretorius Z.A."/>
            <person name="Steffenson B.J."/>
            <person name="Schwessinger B."/>
            <person name="Dodds P.N."/>
            <person name="Figueroa M."/>
        </authorList>
    </citation>
    <scope>NUCLEOTIDE SEQUENCE [LARGE SCALE GENOMIC DNA]</scope>
    <source>
        <strain evidence="4">21-0</strain>
        <strain evidence="3 6">Ug99</strain>
    </source>
</reference>